<evidence type="ECO:0000313" key="2">
    <source>
        <dbReference type="EMBL" id="KAF2083963.1"/>
    </source>
</evidence>
<reference evidence="2" key="1">
    <citation type="journal article" date="2020" name="Stud. Mycol.">
        <title>101 Dothideomycetes genomes: a test case for predicting lifestyles and emergence of pathogens.</title>
        <authorList>
            <person name="Haridas S."/>
            <person name="Albert R."/>
            <person name="Binder M."/>
            <person name="Bloem J."/>
            <person name="Labutti K."/>
            <person name="Salamov A."/>
            <person name="Andreopoulos B."/>
            <person name="Baker S."/>
            <person name="Barry K."/>
            <person name="Bills G."/>
            <person name="Bluhm B."/>
            <person name="Cannon C."/>
            <person name="Castanera R."/>
            <person name="Culley D."/>
            <person name="Daum C."/>
            <person name="Ezra D."/>
            <person name="Gonzalez J."/>
            <person name="Henrissat B."/>
            <person name="Kuo A."/>
            <person name="Liang C."/>
            <person name="Lipzen A."/>
            <person name="Lutzoni F."/>
            <person name="Magnuson J."/>
            <person name="Mondo S."/>
            <person name="Nolan M."/>
            <person name="Ohm R."/>
            <person name="Pangilinan J."/>
            <person name="Park H.-J."/>
            <person name="Ramirez L."/>
            <person name="Alfaro M."/>
            <person name="Sun H."/>
            <person name="Tritt A."/>
            <person name="Yoshinaga Y."/>
            <person name="Zwiers L.-H."/>
            <person name="Turgeon B."/>
            <person name="Goodwin S."/>
            <person name="Spatafora J."/>
            <person name="Crous P."/>
            <person name="Grigoriev I."/>
        </authorList>
    </citation>
    <scope>NUCLEOTIDE SEQUENCE</scope>
    <source>
        <strain evidence="2">CBS 121410</strain>
    </source>
</reference>
<keyword evidence="3" id="KW-1185">Reference proteome</keyword>
<dbReference type="Proteomes" id="UP000799776">
    <property type="component" value="Unassembled WGS sequence"/>
</dbReference>
<keyword evidence="1" id="KW-0472">Membrane</keyword>
<proteinExistence type="predicted"/>
<evidence type="ECO:0000313" key="3">
    <source>
        <dbReference type="Proteomes" id="UP000799776"/>
    </source>
</evidence>
<dbReference type="EMBL" id="ML978750">
    <property type="protein sequence ID" value="KAF2083963.1"/>
    <property type="molecule type" value="Genomic_DNA"/>
</dbReference>
<gene>
    <name evidence="2" type="ORF">K490DRAFT_60044</name>
</gene>
<evidence type="ECO:0000256" key="1">
    <source>
        <dbReference type="SAM" id="Phobius"/>
    </source>
</evidence>
<keyword evidence="1" id="KW-1133">Transmembrane helix</keyword>
<sequence length="259" mass="28313">MVTFYRCGDVTAAELEATARWIWSDADKVHDRSADMSRVFCARCAQSIACGRECDRSQFRCQTCSAGRRGGCPNLPTWMHGRIVRVTTLKAEYEVRKSMGSEDDIERVRIHDNYYILDADCAVTAESWHATVACCRLGTIWQRQGQGPDLFINLLAYSCGISAQLMCSSCGTIFGSVFVNLLAIFSSVFVVLLAVFGSVFVVLLAIFGSVFVVLLAVFGSVFVVLLAIFGSVFVDLLAIFGSVLIDLLAIFHGARVALA</sequence>
<dbReference type="AlphaFoldDB" id="A0A9P4HQ82"/>
<keyword evidence="1" id="KW-0812">Transmembrane</keyword>
<comment type="caution">
    <text evidence="2">The sequence shown here is derived from an EMBL/GenBank/DDBJ whole genome shotgun (WGS) entry which is preliminary data.</text>
</comment>
<organism evidence="2 3">
    <name type="scientific">Saccharata proteae CBS 121410</name>
    <dbReference type="NCBI Taxonomy" id="1314787"/>
    <lineage>
        <taxon>Eukaryota</taxon>
        <taxon>Fungi</taxon>
        <taxon>Dikarya</taxon>
        <taxon>Ascomycota</taxon>
        <taxon>Pezizomycotina</taxon>
        <taxon>Dothideomycetes</taxon>
        <taxon>Dothideomycetes incertae sedis</taxon>
        <taxon>Botryosphaeriales</taxon>
        <taxon>Saccharataceae</taxon>
        <taxon>Saccharata</taxon>
    </lineage>
</organism>
<feature type="transmembrane region" description="Helical" evidence="1">
    <location>
        <begin position="236"/>
        <end position="258"/>
    </location>
</feature>
<protein>
    <submittedName>
        <fullName evidence="2">Uncharacterized protein</fullName>
    </submittedName>
</protein>
<name>A0A9P4HQ82_9PEZI</name>
<accession>A0A9P4HQ82</accession>
<feature type="transmembrane region" description="Helical" evidence="1">
    <location>
        <begin position="210"/>
        <end position="230"/>
    </location>
</feature>
<feature type="transmembrane region" description="Helical" evidence="1">
    <location>
        <begin position="181"/>
        <end position="203"/>
    </location>
</feature>